<dbReference type="Pfam" id="PF13669">
    <property type="entry name" value="Glyoxalase_4"/>
    <property type="match status" value="1"/>
</dbReference>
<evidence type="ECO:0000313" key="2">
    <source>
        <dbReference type="EMBL" id="EGD53413.1"/>
    </source>
</evidence>
<dbReference type="PROSITE" id="PS51819">
    <property type="entry name" value="VOC"/>
    <property type="match status" value="1"/>
</dbReference>
<keyword evidence="3" id="KW-1185">Reference proteome</keyword>
<sequence>MDIGRLHHVGMVVDDIDAAAQQLSAALGVDFTVGDESSYRCRIHGEVHLTTQRLGLSSTIGPHIELLRSVPGSEVWSPAPGIHHLGYEVDDLPSASALLTERGLPLWVQGLHEDGSAAGTAYHRTPAGPTIELLDRATVHRLASRFRCCAVHLAADPDTNRPTPTRST</sequence>
<dbReference type="eggNOG" id="COG0346">
    <property type="taxonomic scope" value="Bacteria"/>
</dbReference>
<dbReference type="STRING" id="644548.SCNU_19085"/>
<comment type="caution">
    <text evidence="2">The sequence shown here is derived from an EMBL/GenBank/DDBJ whole genome shotgun (WGS) entry which is preliminary data.</text>
</comment>
<organism evidence="2 3">
    <name type="scientific">Gordonia neofelifaecis NRRL B-59395</name>
    <dbReference type="NCBI Taxonomy" id="644548"/>
    <lineage>
        <taxon>Bacteria</taxon>
        <taxon>Bacillati</taxon>
        <taxon>Actinomycetota</taxon>
        <taxon>Actinomycetes</taxon>
        <taxon>Mycobacteriales</taxon>
        <taxon>Gordoniaceae</taxon>
        <taxon>Gordonia</taxon>
    </lineage>
</organism>
<feature type="domain" description="VOC" evidence="1">
    <location>
        <begin position="5"/>
        <end position="136"/>
    </location>
</feature>
<dbReference type="AlphaFoldDB" id="F1YPG2"/>
<reference evidence="2 3" key="1">
    <citation type="journal article" date="2011" name="J. Bacteriol.">
        <title>Draft Genome Sequence of Gordonia neofelifaecis NRRL B-59395, a Cholesterol-Degrading Actinomycete.</title>
        <authorList>
            <person name="Ge F."/>
            <person name="Li W."/>
            <person name="Chen G."/>
            <person name="Liu Y."/>
            <person name="Zhang G."/>
            <person name="Yong B."/>
            <person name="Wang Q."/>
            <person name="Wang N."/>
            <person name="Huang Z."/>
            <person name="Li W."/>
            <person name="Wang J."/>
            <person name="Wu C."/>
            <person name="Xie Q."/>
            <person name="Liu G."/>
        </authorList>
    </citation>
    <scope>NUCLEOTIDE SEQUENCE [LARGE SCALE GENOMIC DNA]</scope>
    <source>
        <strain evidence="2 3">NRRL B-59395</strain>
    </source>
</reference>
<dbReference type="Gene3D" id="3.10.180.10">
    <property type="entry name" value="2,3-Dihydroxybiphenyl 1,2-Dioxygenase, domain 1"/>
    <property type="match status" value="1"/>
</dbReference>
<accession>F1YPG2</accession>
<name>F1YPG2_9ACTN</name>
<proteinExistence type="predicted"/>
<dbReference type="EMBL" id="AEUD01000024">
    <property type="protein sequence ID" value="EGD53413.1"/>
    <property type="molecule type" value="Genomic_DNA"/>
</dbReference>
<evidence type="ECO:0000259" key="1">
    <source>
        <dbReference type="PROSITE" id="PS51819"/>
    </source>
</evidence>
<protein>
    <submittedName>
        <fullName evidence="2">Glyoxalase family protein</fullName>
    </submittedName>
</protein>
<gene>
    <name evidence="2" type="ORF">SCNU_19085</name>
</gene>
<dbReference type="Proteomes" id="UP000035065">
    <property type="component" value="Unassembled WGS sequence"/>
</dbReference>
<dbReference type="InterPro" id="IPR029068">
    <property type="entry name" value="Glyas_Bleomycin-R_OHBP_Dase"/>
</dbReference>
<dbReference type="InterPro" id="IPR037523">
    <property type="entry name" value="VOC_core"/>
</dbReference>
<evidence type="ECO:0000313" key="3">
    <source>
        <dbReference type="Proteomes" id="UP000035065"/>
    </source>
</evidence>
<dbReference type="SUPFAM" id="SSF54593">
    <property type="entry name" value="Glyoxalase/Bleomycin resistance protein/Dihydroxybiphenyl dioxygenase"/>
    <property type="match status" value="1"/>
</dbReference>